<dbReference type="InterPro" id="IPR022039">
    <property type="entry name" value="MKT1_C"/>
</dbReference>
<dbReference type="CDD" id="cd09902">
    <property type="entry name" value="H3TH_MKT1"/>
    <property type="match status" value="1"/>
</dbReference>
<dbReference type="AlphaFoldDB" id="A0A316V274"/>
<organism evidence="6 7">
    <name type="scientific">Jaminaea rosea</name>
    <dbReference type="NCBI Taxonomy" id="1569628"/>
    <lineage>
        <taxon>Eukaryota</taxon>
        <taxon>Fungi</taxon>
        <taxon>Dikarya</taxon>
        <taxon>Basidiomycota</taxon>
        <taxon>Ustilaginomycotina</taxon>
        <taxon>Exobasidiomycetes</taxon>
        <taxon>Microstromatales</taxon>
        <taxon>Microstromatales incertae sedis</taxon>
        <taxon>Jaminaea</taxon>
    </lineage>
</organism>
<accession>A0A316V274</accession>
<dbReference type="InterPro" id="IPR037314">
    <property type="entry name" value="MKT1_H3TH"/>
</dbReference>
<feature type="domain" description="Post-transcriptional regulator MKT1 N-terminal" evidence="5">
    <location>
        <begin position="377"/>
        <end position="470"/>
    </location>
</feature>
<dbReference type="Pfam" id="PF12247">
    <property type="entry name" value="MKT1_N"/>
    <property type="match status" value="1"/>
</dbReference>
<dbReference type="Gene3D" id="3.40.50.1010">
    <property type="entry name" value="5'-nuclease"/>
    <property type="match status" value="1"/>
</dbReference>
<evidence type="ECO:0008006" key="8">
    <source>
        <dbReference type="Google" id="ProtNLM"/>
    </source>
</evidence>
<keyword evidence="7" id="KW-1185">Reference proteome</keyword>
<evidence type="ECO:0000259" key="5">
    <source>
        <dbReference type="Pfam" id="PF12247"/>
    </source>
</evidence>
<evidence type="ECO:0000259" key="4">
    <source>
        <dbReference type="Pfam" id="PF12246"/>
    </source>
</evidence>
<dbReference type="Pfam" id="PF12246">
    <property type="entry name" value="MKT1_C"/>
    <property type="match status" value="1"/>
</dbReference>
<evidence type="ECO:0000259" key="3">
    <source>
        <dbReference type="Pfam" id="PF00752"/>
    </source>
</evidence>
<dbReference type="InterPro" id="IPR006084">
    <property type="entry name" value="XPG/Rad2"/>
</dbReference>
<dbReference type="GO" id="GO:0003730">
    <property type="term" value="F:mRNA 3'-UTR binding"/>
    <property type="evidence" value="ECO:0007669"/>
    <property type="project" value="TreeGrafter"/>
</dbReference>
<dbReference type="CDD" id="cd09858">
    <property type="entry name" value="PIN_MKT1"/>
    <property type="match status" value="1"/>
</dbReference>
<dbReference type="RefSeq" id="XP_025364895.1">
    <property type="nucleotide sequence ID" value="XM_025507610.1"/>
</dbReference>
<dbReference type="InterPro" id="IPR006085">
    <property type="entry name" value="XPG_DNA_repair_N"/>
</dbReference>
<dbReference type="STRING" id="1569628.A0A316V274"/>
<comment type="similarity">
    <text evidence="2">Belongs to the XPG/RAD2 endonuclease family.</text>
</comment>
<name>A0A316V274_9BASI</name>
<dbReference type="InterPro" id="IPR022040">
    <property type="entry name" value="MKT1_N"/>
</dbReference>
<keyword evidence="1" id="KW-0810">Translation regulation</keyword>
<sequence>MINSLDALLSERGLLQTCSLSHLRDTRLGIDLDIYLQSVLTNPASYEPYVAALGGAPLALITHVENDLRYLERSRIKPVFVLSGLPPSTRKTQRPSFIDDAHKATLRAQAWDAYDEGDVGKMQELLTSSRSTDFTEVVRSVLRAFRHRNVEFIVAPYLAGGQLVSLERHPKGYIHSYYGSTSLFLFPRVEKVILSLNFAAGTFTFANKNAVMMDLGIRTEEEFLDVALLAGWDHGPTFPPLIDGTLAPPPASRPTERDHLPVNLRQVSEMVRSNRAGGLGVVQSFSDHAGVRSTQFLESFCKSKAMIKCSLILRAEDGAVVALPMSNGAIQGAQTQAPTVNGAAGGAAPAAGGAGVNGTGPAAGAAGASAAASSDIPSDLHEVFSHRLPDEVFLHLARGLISHHVYTWLTTGYLAHPAPLDNGETMEYRRFVRDSLTELPSSPNCIALALACSALNPFWTSRKVNAVYWWMPTTERPVPHDSKETQQLVSRLNQWNVPVGFVDDELRNQNSSTIDIALCLGATRTDELGKRTKTPKRPGQGHLLEKKDEIVANVIWRMLELRGFLNHDHLHTPYARALHLALRASRLNDKLQEPLYLALELIRSGVLHANYFHAPAPAGSPAQAMGDVQVFSGGPSYDETEDEKRYLLLAMRCLSLIPMQYSPDAWTAPVSRELLVFSSFVKAMGRSMRHLVETIASTMLLRSDARRGRDDYLDIALSLPFQGDANTGLGVVIKCYVEAFVAFNGRPPTEEECQSSEEVKESKESVLGMLEDTFGNVKNVRGELQRGFRFWDSLMVAIKQLEEKQAVPKEVVRDFEGASKWFRPLRI</sequence>
<feature type="domain" description="XPG N-terminal" evidence="3">
    <location>
        <begin position="2"/>
        <end position="93"/>
    </location>
</feature>
<protein>
    <recommendedName>
        <fullName evidence="8">PIN domain-like protein</fullName>
    </recommendedName>
</protein>
<dbReference type="EMBL" id="KZ819662">
    <property type="protein sequence ID" value="PWN30283.1"/>
    <property type="molecule type" value="Genomic_DNA"/>
</dbReference>
<dbReference type="PANTHER" id="PTHR11081:SF32">
    <property type="entry name" value="POST-TRANSCRIPTIONAL REGULATOR MKT1"/>
    <property type="match status" value="1"/>
</dbReference>
<reference evidence="6 7" key="1">
    <citation type="journal article" date="2018" name="Mol. Biol. Evol.">
        <title>Broad Genomic Sampling Reveals a Smut Pathogenic Ancestry of the Fungal Clade Ustilaginomycotina.</title>
        <authorList>
            <person name="Kijpornyongpan T."/>
            <person name="Mondo S.J."/>
            <person name="Barry K."/>
            <person name="Sandor L."/>
            <person name="Lee J."/>
            <person name="Lipzen A."/>
            <person name="Pangilinan J."/>
            <person name="LaButti K."/>
            <person name="Hainaut M."/>
            <person name="Henrissat B."/>
            <person name="Grigoriev I.V."/>
            <person name="Spatafora J.W."/>
            <person name="Aime M.C."/>
        </authorList>
    </citation>
    <scope>NUCLEOTIDE SEQUENCE [LARGE SCALE GENOMIC DNA]</scope>
    <source>
        <strain evidence="6 7">MCA 5214</strain>
    </source>
</reference>
<dbReference type="GO" id="GO:0004518">
    <property type="term" value="F:nuclease activity"/>
    <property type="evidence" value="ECO:0007669"/>
    <property type="project" value="InterPro"/>
</dbReference>
<evidence type="ECO:0000313" key="7">
    <source>
        <dbReference type="Proteomes" id="UP000245884"/>
    </source>
</evidence>
<dbReference type="InterPro" id="IPR029060">
    <property type="entry name" value="PIN-like_dom_sf"/>
</dbReference>
<feature type="domain" description="Post-transcriptional regulator MKT1 C-terminal" evidence="4">
    <location>
        <begin position="557"/>
        <end position="823"/>
    </location>
</feature>
<dbReference type="PANTHER" id="PTHR11081">
    <property type="entry name" value="FLAP ENDONUCLEASE FAMILY MEMBER"/>
    <property type="match status" value="1"/>
</dbReference>
<dbReference type="GO" id="GO:0006417">
    <property type="term" value="P:regulation of translation"/>
    <property type="evidence" value="ECO:0007669"/>
    <property type="project" value="UniProtKB-KW"/>
</dbReference>
<evidence type="ECO:0000256" key="2">
    <source>
        <dbReference type="ARBA" id="ARBA00024023"/>
    </source>
</evidence>
<dbReference type="OrthoDB" id="17262at2759"/>
<dbReference type="Proteomes" id="UP000245884">
    <property type="component" value="Unassembled WGS sequence"/>
</dbReference>
<dbReference type="Pfam" id="PF00752">
    <property type="entry name" value="XPG_N"/>
    <property type="match status" value="1"/>
</dbReference>
<dbReference type="SUPFAM" id="SSF88723">
    <property type="entry name" value="PIN domain-like"/>
    <property type="match status" value="1"/>
</dbReference>
<dbReference type="GeneID" id="37029433"/>
<proteinExistence type="inferred from homology"/>
<gene>
    <name evidence="6" type="ORF">BDZ90DRAFT_247864</name>
</gene>
<evidence type="ECO:0000313" key="6">
    <source>
        <dbReference type="EMBL" id="PWN30283.1"/>
    </source>
</evidence>
<evidence type="ECO:0000256" key="1">
    <source>
        <dbReference type="ARBA" id="ARBA00022845"/>
    </source>
</evidence>